<dbReference type="PANTHER" id="PTHR45586:SF1">
    <property type="entry name" value="LIPOPOLYSACCHARIDE ASSEMBLY PROTEIN B"/>
    <property type="match status" value="1"/>
</dbReference>
<feature type="domain" description="LapB rubredoxin metal binding" evidence="7">
    <location>
        <begin position="404"/>
        <end position="430"/>
    </location>
</feature>
<evidence type="ECO:0000256" key="4">
    <source>
        <dbReference type="PROSITE-ProRule" id="PRU00339"/>
    </source>
</evidence>
<dbReference type="SMART" id="SM00028">
    <property type="entry name" value="TPR"/>
    <property type="match status" value="5"/>
</dbReference>
<dbReference type="EMBL" id="FQZT01000004">
    <property type="protein sequence ID" value="SHJ10247.1"/>
    <property type="molecule type" value="Genomic_DNA"/>
</dbReference>
<dbReference type="InterPro" id="IPR011990">
    <property type="entry name" value="TPR-like_helical_dom_sf"/>
</dbReference>
<feature type="domain" description="Bacterial transcriptional activator" evidence="6">
    <location>
        <begin position="237"/>
        <end position="299"/>
    </location>
</feature>
<feature type="transmembrane region" description="Helical" evidence="5">
    <location>
        <begin position="39"/>
        <end position="57"/>
    </location>
</feature>
<dbReference type="STRING" id="1122189.SAMN02745165_01577"/>
<evidence type="ECO:0000259" key="7">
    <source>
        <dbReference type="Pfam" id="PF18073"/>
    </source>
</evidence>
<evidence type="ECO:0000256" key="2">
    <source>
        <dbReference type="ARBA" id="ARBA00022737"/>
    </source>
</evidence>
<evidence type="ECO:0000313" key="8">
    <source>
        <dbReference type="EMBL" id="SHJ10247.1"/>
    </source>
</evidence>
<dbReference type="Pfam" id="PF18073">
    <property type="entry name" value="Zn_ribbon_LapB"/>
    <property type="match status" value="1"/>
</dbReference>
<organism evidence="8 9">
    <name type="scientific">Malonomonas rubra DSM 5091</name>
    <dbReference type="NCBI Taxonomy" id="1122189"/>
    <lineage>
        <taxon>Bacteria</taxon>
        <taxon>Pseudomonadati</taxon>
        <taxon>Thermodesulfobacteriota</taxon>
        <taxon>Desulfuromonadia</taxon>
        <taxon>Desulfuromonadales</taxon>
        <taxon>Geopsychrobacteraceae</taxon>
        <taxon>Malonomonas</taxon>
    </lineage>
</organism>
<dbReference type="Pfam" id="PF14559">
    <property type="entry name" value="TPR_19"/>
    <property type="match status" value="1"/>
</dbReference>
<dbReference type="Pfam" id="PF03704">
    <property type="entry name" value="BTAD"/>
    <property type="match status" value="1"/>
</dbReference>
<proteinExistence type="predicted"/>
<dbReference type="InterPro" id="IPR051012">
    <property type="entry name" value="CellSynth/LPSAsmb/PSIAsmb"/>
</dbReference>
<dbReference type="Proteomes" id="UP000184171">
    <property type="component" value="Unassembled WGS sequence"/>
</dbReference>
<reference evidence="8 9" key="1">
    <citation type="submission" date="2016-11" db="EMBL/GenBank/DDBJ databases">
        <authorList>
            <person name="Jaros S."/>
            <person name="Januszkiewicz K."/>
            <person name="Wedrychowicz H."/>
        </authorList>
    </citation>
    <scope>NUCLEOTIDE SEQUENCE [LARGE SCALE GENOMIC DNA]</scope>
    <source>
        <strain evidence="8 9">DSM 5091</strain>
    </source>
</reference>
<keyword evidence="3 4" id="KW-0802">TPR repeat</keyword>
<dbReference type="InterPro" id="IPR041166">
    <property type="entry name" value="Rubredoxin_2"/>
</dbReference>
<protein>
    <submittedName>
        <fullName evidence="8">Uncharacterized conserved protein HemY, contains two TPR repeats</fullName>
    </submittedName>
</protein>
<dbReference type="GO" id="GO:0046872">
    <property type="term" value="F:metal ion binding"/>
    <property type="evidence" value="ECO:0007669"/>
    <property type="project" value="UniProtKB-KW"/>
</dbReference>
<dbReference type="InterPro" id="IPR005158">
    <property type="entry name" value="BTAD"/>
</dbReference>
<evidence type="ECO:0000256" key="5">
    <source>
        <dbReference type="SAM" id="Phobius"/>
    </source>
</evidence>
<dbReference type="InterPro" id="IPR019734">
    <property type="entry name" value="TPR_rpt"/>
</dbReference>
<accession>A0A1M6GJV8</accession>
<keyword evidence="9" id="KW-1185">Reference proteome</keyword>
<evidence type="ECO:0000313" key="9">
    <source>
        <dbReference type="Proteomes" id="UP000184171"/>
    </source>
</evidence>
<sequence>MIVVALFMFLFIAFAAGFLYFWGINPGEVTVFLTSEQSFTLPTSIMLVLILLIGLLLGNSVHIFSALTSTAKIWRGGRKQKKAEEIGVIYRSGVGRLLSGDLKKARTLLKKALDRDPKRVDSYLALASVAEQEGNTQEAIDLLHKARKLDPKGLEILFKLARTFQNEDRREEAMAVYKELLAGDAENRKAMRALRDLNIELGRYSEALELQKKIIKATSSGAKSVAEKQIMSQLRYEVARADLDRGEAEKVVDACRDMIKQDASFTPARVTLGDAYRQLNRASDAIKVYQDGYKALKKSIFLARLEDVYIGAEDPAALLSFYRSRMQEDKDDLLLKLYLGRLCLRLEMVDEGLQHLTDLEATGIDFTKLHLLLAEAHRRRNKIDQAVVEYQKALGIDSHLSLGFVCEECNERFDTWQGRCPVCKAWDSLVLPERKQIQDAKVAESPQPIPHGQREA</sequence>
<keyword evidence="1" id="KW-0479">Metal-binding</keyword>
<dbReference type="OrthoDB" id="9761222at2"/>
<evidence type="ECO:0000259" key="6">
    <source>
        <dbReference type="Pfam" id="PF03704"/>
    </source>
</evidence>
<dbReference type="Gene3D" id="1.25.40.10">
    <property type="entry name" value="Tetratricopeptide repeat domain"/>
    <property type="match status" value="3"/>
</dbReference>
<keyword evidence="5" id="KW-1133">Transmembrane helix</keyword>
<dbReference type="SUPFAM" id="SSF48452">
    <property type="entry name" value="TPR-like"/>
    <property type="match status" value="2"/>
</dbReference>
<name>A0A1M6GJV8_MALRU</name>
<evidence type="ECO:0000256" key="3">
    <source>
        <dbReference type="ARBA" id="ARBA00022803"/>
    </source>
</evidence>
<keyword evidence="5" id="KW-0812">Transmembrane</keyword>
<dbReference type="PROSITE" id="PS50005">
    <property type="entry name" value="TPR"/>
    <property type="match status" value="1"/>
</dbReference>
<keyword evidence="5" id="KW-0472">Membrane</keyword>
<keyword evidence="2" id="KW-0677">Repeat</keyword>
<dbReference type="PANTHER" id="PTHR45586">
    <property type="entry name" value="TPR REPEAT-CONTAINING PROTEIN PA4667"/>
    <property type="match status" value="1"/>
</dbReference>
<dbReference type="RefSeq" id="WP_072907564.1">
    <property type="nucleotide sequence ID" value="NZ_FQZT01000004.1"/>
</dbReference>
<dbReference type="AlphaFoldDB" id="A0A1M6GJV8"/>
<evidence type="ECO:0000256" key="1">
    <source>
        <dbReference type="ARBA" id="ARBA00022723"/>
    </source>
</evidence>
<feature type="repeat" description="TPR" evidence="4">
    <location>
        <begin position="120"/>
        <end position="153"/>
    </location>
</feature>
<dbReference type="Pfam" id="PF13432">
    <property type="entry name" value="TPR_16"/>
    <property type="match status" value="1"/>
</dbReference>
<gene>
    <name evidence="8" type="ORF">SAMN02745165_01577</name>
</gene>